<keyword evidence="4" id="KW-0808">Transferase</keyword>
<dbReference type="Pfam" id="PF01507">
    <property type="entry name" value="PAPS_reduct"/>
    <property type="match status" value="1"/>
</dbReference>
<dbReference type="SUPFAM" id="SSF52402">
    <property type="entry name" value="Adenine nucleotide alpha hydrolases-like"/>
    <property type="match status" value="1"/>
</dbReference>
<dbReference type="GO" id="GO:0016740">
    <property type="term" value="F:transferase activity"/>
    <property type="evidence" value="ECO:0007669"/>
    <property type="project" value="UniProtKB-KW"/>
</dbReference>
<dbReference type="PANTHER" id="PTHR46509">
    <property type="entry name" value="PHOSPHOADENOSINE PHOSPHOSULFATE REDUCTASE"/>
    <property type="match status" value="1"/>
</dbReference>
<dbReference type="EMBL" id="ABCK01000004">
    <property type="protein sequence ID" value="EDM28708.1"/>
    <property type="molecule type" value="Genomic_DNA"/>
</dbReference>
<dbReference type="PANTHER" id="PTHR46509:SF1">
    <property type="entry name" value="PHOSPHOADENOSINE PHOSPHOSULFATE REDUCTASE"/>
    <property type="match status" value="1"/>
</dbReference>
<sequence length="211" mass="24210">MSIDIKKLNEEMRHAHPSEIIKKAIEIGGDRPMVSTNFRPLEAVVLDMATKVKNDVTVVWVDSGYMMPHTYAFAEKTIEQLKLNIDVYVPKMTAARFGGDAAIPQPEQEEELATFAEIFKLEPFRRALAEVNPSVWFTSLRQEQNQNRSTMDIFDMDANGMLKCNPVFYWTEADMEAYVQENQLPDEKRYFDPTKPSLSHECGLHKSGFLK</sequence>
<dbReference type="GO" id="GO:0005737">
    <property type="term" value="C:cytoplasm"/>
    <property type="evidence" value="ECO:0007669"/>
    <property type="project" value="TreeGrafter"/>
</dbReference>
<evidence type="ECO:0000313" key="5">
    <source>
        <dbReference type="Proteomes" id="UP000004947"/>
    </source>
</evidence>
<evidence type="ECO:0000256" key="2">
    <source>
        <dbReference type="ARBA" id="ARBA00024327"/>
    </source>
</evidence>
<dbReference type="InterPro" id="IPR002500">
    <property type="entry name" value="PAPS_reduct_dom"/>
</dbReference>
<comment type="similarity">
    <text evidence="1">Belongs to the PAPS reductase family. CysH subfamily.</text>
</comment>
<dbReference type="Proteomes" id="UP000004947">
    <property type="component" value="Unassembled WGS sequence"/>
</dbReference>
<dbReference type="GO" id="GO:0019379">
    <property type="term" value="P:sulfate assimilation, phosphoadenylyl sulfate reduction by phosphoadenylyl-sulfate reductase (thioredoxin)"/>
    <property type="evidence" value="ECO:0007669"/>
    <property type="project" value="TreeGrafter"/>
</dbReference>
<proteinExistence type="inferred from homology"/>
<evidence type="ECO:0000259" key="3">
    <source>
        <dbReference type="Pfam" id="PF01507"/>
    </source>
</evidence>
<reference evidence="4 5" key="1">
    <citation type="journal article" date="2010" name="J. Bacteriol.">
        <title>Genome sequence of Lentisphaera araneosa HTCC2155T, the type species of the order Lentisphaerales in the phylum Lentisphaerae.</title>
        <authorList>
            <person name="Thrash J.C."/>
            <person name="Cho J.C."/>
            <person name="Vergin K.L."/>
            <person name="Morris R.M."/>
            <person name="Giovannoni S.J."/>
        </authorList>
    </citation>
    <scope>NUCLEOTIDE SEQUENCE [LARGE SCALE GENOMIC DNA]</scope>
    <source>
        <strain evidence="4 5">HTCC2155</strain>
    </source>
</reference>
<gene>
    <name evidence="4" type="ORF">LNTAR_09064</name>
</gene>
<feature type="domain" description="Phosphoadenosine phosphosulphate reductase" evidence="3">
    <location>
        <begin position="32"/>
        <end position="188"/>
    </location>
</feature>
<dbReference type="RefSeq" id="WP_007277585.1">
    <property type="nucleotide sequence ID" value="NZ_ABCK01000004.1"/>
</dbReference>
<dbReference type="STRING" id="313628.LNTAR_09064"/>
<keyword evidence="5" id="KW-1185">Reference proteome</keyword>
<dbReference type="InterPro" id="IPR014729">
    <property type="entry name" value="Rossmann-like_a/b/a_fold"/>
</dbReference>
<comment type="pathway">
    <text evidence="2">Sulfur metabolism; hydrogen sulfide biosynthesis; sulfite from sulfate.</text>
</comment>
<organism evidence="4 5">
    <name type="scientific">Lentisphaera araneosa HTCC2155</name>
    <dbReference type="NCBI Taxonomy" id="313628"/>
    <lineage>
        <taxon>Bacteria</taxon>
        <taxon>Pseudomonadati</taxon>
        <taxon>Lentisphaerota</taxon>
        <taxon>Lentisphaeria</taxon>
        <taxon>Lentisphaerales</taxon>
        <taxon>Lentisphaeraceae</taxon>
        <taxon>Lentisphaera</taxon>
    </lineage>
</organism>
<evidence type="ECO:0000256" key="1">
    <source>
        <dbReference type="ARBA" id="ARBA00009732"/>
    </source>
</evidence>
<dbReference type="OrthoDB" id="9794018at2"/>
<name>A6DI54_9BACT</name>
<comment type="caution">
    <text evidence="4">The sequence shown here is derived from an EMBL/GenBank/DDBJ whole genome shotgun (WGS) entry which is preliminary data.</text>
</comment>
<protein>
    <submittedName>
        <fullName evidence="4">Possible 3'-phosphoadenosine 5'-phosphosulfate sulfotransferase</fullName>
    </submittedName>
</protein>
<dbReference type="CDD" id="cd23945">
    <property type="entry name" value="PAPS_reductase"/>
    <property type="match status" value="1"/>
</dbReference>
<dbReference type="GO" id="GO:0004604">
    <property type="term" value="F:phosphoadenylyl-sulfate reductase (thioredoxin) activity"/>
    <property type="evidence" value="ECO:0007669"/>
    <property type="project" value="TreeGrafter"/>
</dbReference>
<evidence type="ECO:0000313" key="4">
    <source>
        <dbReference type="EMBL" id="EDM28708.1"/>
    </source>
</evidence>
<dbReference type="eggNOG" id="COG0175">
    <property type="taxonomic scope" value="Bacteria"/>
</dbReference>
<dbReference type="AlphaFoldDB" id="A6DI54"/>
<accession>A6DI54</accession>
<dbReference type="Gene3D" id="3.40.50.620">
    <property type="entry name" value="HUPs"/>
    <property type="match status" value="1"/>
</dbReference>